<gene>
    <name evidence="1" type="ORF">Tci_924431</name>
</gene>
<comment type="caution">
    <text evidence="1">The sequence shown here is derived from an EMBL/GenBank/DDBJ whole genome shotgun (WGS) entry which is preliminary data.</text>
</comment>
<sequence length="107" mass="11370">ISFFEGDVHELFLHQPDAVLARDGAAELHAQLEYFGDGLAQTHVPLLVAQLAADDVDVQVAVAGVAVAHALEAVAPADFLHAFQQNGQLGAGHHGVFLLIHRVVAHR</sequence>
<name>A0A699WXF4_TANCI</name>
<evidence type="ECO:0000313" key="1">
    <source>
        <dbReference type="EMBL" id="GFD52462.1"/>
    </source>
</evidence>
<dbReference type="EMBL" id="BKCJ011782551">
    <property type="protein sequence ID" value="GFD52462.1"/>
    <property type="molecule type" value="Genomic_DNA"/>
</dbReference>
<reference evidence="1" key="1">
    <citation type="journal article" date="2019" name="Sci. Rep.">
        <title>Draft genome of Tanacetum cinerariifolium, the natural source of mosquito coil.</title>
        <authorList>
            <person name="Yamashiro T."/>
            <person name="Shiraishi A."/>
            <person name="Satake H."/>
            <person name="Nakayama K."/>
        </authorList>
    </citation>
    <scope>NUCLEOTIDE SEQUENCE</scope>
</reference>
<protein>
    <submittedName>
        <fullName evidence="1">Uncharacterized protein</fullName>
    </submittedName>
</protein>
<dbReference type="AlphaFoldDB" id="A0A699WXF4"/>
<organism evidence="1">
    <name type="scientific">Tanacetum cinerariifolium</name>
    <name type="common">Dalmatian daisy</name>
    <name type="synonym">Chrysanthemum cinerariifolium</name>
    <dbReference type="NCBI Taxonomy" id="118510"/>
    <lineage>
        <taxon>Eukaryota</taxon>
        <taxon>Viridiplantae</taxon>
        <taxon>Streptophyta</taxon>
        <taxon>Embryophyta</taxon>
        <taxon>Tracheophyta</taxon>
        <taxon>Spermatophyta</taxon>
        <taxon>Magnoliopsida</taxon>
        <taxon>eudicotyledons</taxon>
        <taxon>Gunneridae</taxon>
        <taxon>Pentapetalae</taxon>
        <taxon>asterids</taxon>
        <taxon>campanulids</taxon>
        <taxon>Asterales</taxon>
        <taxon>Asteraceae</taxon>
        <taxon>Asteroideae</taxon>
        <taxon>Anthemideae</taxon>
        <taxon>Anthemidinae</taxon>
        <taxon>Tanacetum</taxon>
    </lineage>
</organism>
<proteinExistence type="predicted"/>
<accession>A0A699WXF4</accession>
<feature type="non-terminal residue" evidence="1">
    <location>
        <position position="107"/>
    </location>
</feature>
<feature type="non-terminal residue" evidence="1">
    <location>
        <position position="1"/>
    </location>
</feature>